<evidence type="ECO:0000256" key="4">
    <source>
        <dbReference type="ARBA" id="ARBA00022741"/>
    </source>
</evidence>
<name>A0A7J7JRL3_BUGNE</name>
<evidence type="ECO:0000256" key="8">
    <source>
        <dbReference type="SAM" id="Phobius"/>
    </source>
</evidence>
<feature type="transmembrane region" description="Helical" evidence="8">
    <location>
        <begin position="455"/>
        <end position="472"/>
    </location>
</feature>
<dbReference type="PROSITE" id="PS00211">
    <property type="entry name" value="ABC_TRANSPORTER_1"/>
    <property type="match status" value="1"/>
</dbReference>
<dbReference type="PROSITE" id="PS50893">
    <property type="entry name" value="ABC_TRANSPORTER_2"/>
    <property type="match status" value="1"/>
</dbReference>
<dbReference type="InterPro" id="IPR050173">
    <property type="entry name" value="ABC_transporter_C-like"/>
</dbReference>
<keyword evidence="13" id="KW-1185">Reference proteome</keyword>
<feature type="transmembrane region" description="Helical" evidence="8">
    <location>
        <begin position="663"/>
        <end position="685"/>
    </location>
</feature>
<feature type="transmembrane region" description="Helical" evidence="8">
    <location>
        <begin position="565"/>
        <end position="595"/>
    </location>
</feature>
<dbReference type="InterPro" id="IPR003593">
    <property type="entry name" value="AAA+_ATPase"/>
</dbReference>
<protein>
    <submittedName>
        <fullName evidence="12">ABCC5</fullName>
    </submittedName>
</protein>
<reference evidence="12" key="1">
    <citation type="submission" date="2020-06" db="EMBL/GenBank/DDBJ databases">
        <title>Draft genome of Bugula neritina, a colonial animal packing powerful symbionts and potential medicines.</title>
        <authorList>
            <person name="Rayko M."/>
        </authorList>
    </citation>
    <scope>NUCLEOTIDE SEQUENCE [LARGE SCALE GENOMIC DNA]</scope>
    <source>
        <strain evidence="12">Kwan_BN1</strain>
    </source>
</reference>
<dbReference type="EMBL" id="VXIV02001992">
    <property type="protein sequence ID" value="KAF6028076.1"/>
    <property type="molecule type" value="Genomic_DNA"/>
</dbReference>
<feature type="transmembrane region" description="Helical" evidence="8">
    <location>
        <begin position="422"/>
        <end position="443"/>
    </location>
</feature>
<dbReference type="FunFam" id="3.40.50.300:FF:000997">
    <property type="entry name" value="Multidrug resistance-associated protein 1"/>
    <property type="match status" value="1"/>
</dbReference>
<sequence length="703" mass="78671">MNLLQVFVFLPLLNCLRFSISMMPLSIMCIAEAYHACSRIKEILIAESTTFEVLPIRDSDNLIEIRNGYFGWSSGVTSDSNKPLNENIKKKKKKRSYANYKRSTKEESQLLVEDNIDFPDEHTIVTLHNIFLSVKEGALLGICGAVGSGKTSIIQTILGMTKKEGGTFAMNKDKQIAYVAQQAWIMNATVRQNILFGQTFNQQWYDEVIEACALLSDFNQLTAGDQTEVGERGINLSGGQKQRISMARAVYSNSDIVLLDDPLSAVDAHVGQHIFTNCIKGILKDKTVVFVTHQLQFLTDCDYILVMKDGCIVEEGEHRLLMSNINGEYANLIKSFHDDGGTQDGGDTDKEMSQQNEYEENLKQIYNQEITADKYDEFEKKKNNSSKNVKEDKRLEFKSAGKLTKMEDSRSDKVKMATYRSYIQAAGGFCIFMVVLLLILITLSAQSFTNYWLSVWLKAGSGGMLVNVTYSVNHTEVVRQEVSMDILDNPKLSLYQLVYGLNLPAIIILTVIKSQSYVQKTCASPMKFFDVTPCGQILNRFSKDMDEMDSLLPFMSEQFLNNAGIFLVTAAVIASVFPFFLIVMVMATGAFILFYRLSQNGIQSLKRIENVTRSPLFSHIAATVQGLDTIRAYKKEDNFHSQFNKLQDCNNMASFLFETSMRWTGGILDLIAIMVIVATAVFASFSSSDIVSPSLAAMALTSA</sequence>
<evidence type="ECO:0000259" key="11">
    <source>
        <dbReference type="PROSITE" id="PS50929"/>
    </source>
</evidence>
<feature type="domain" description="ABC transporter" evidence="10">
    <location>
        <begin position="111"/>
        <end position="334"/>
    </location>
</feature>
<keyword evidence="6 8" id="KW-1133">Transmembrane helix</keyword>
<dbReference type="PANTHER" id="PTHR24223:SF447">
    <property type="entry name" value="MULTIDRUG RESISTANCE-ASSOCIATED PROTEIN 5"/>
    <property type="match status" value="1"/>
</dbReference>
<evidence type="ECO:0000313" key="13">
    <source>
        <dbReference type="Proteomes" id="UP000593567"/>
    </source>
</evidence>
<keyword evidence="7 8" id="KW-0472">Membrane</keyword>
<proteinExistence type="predicted"/>
<comment type="caution">
    <text evidence="12">The sequence shown here is derived from an EMBL/GenBank/DDBJ whole genome shotgun (WGS) entry which is preliminary data.</text>
</comment>
<dbReference type="Gene3D" id="3.40.50.300">
    <property type="entry name" value="P-loop containing nucleotide triphosphate hydrolases"/>
    <property type="match status" value="1"/>
</dbReference>
<feature type="domain" description="ABC transmembrane type-1" evidence="11">
    <location>
        <begin position="525"/>
        <end position="703"/>
    </location>
</feature>
<dbReference type="GO" id="GO:0140359">
    <property type="term" value="F:ABC-type transporter activity"/>
    <property type="evidence" value="ECO:0007669"/>
    <property type="project" value="InterPro"/>
</dbReference>
<feature type="signal peptide" evidence="9">
    <location>
        <begin position="1"/>
        <end position="21"/>
    </location>
</feature>
<dbReference type="CDD" id="cd03250">
    <property type="entry name" value="ABCC_MRP_domain1"/>
    <property type="match status" value="1"/>
</dbReference>
<dbReference type="Pfam" id="PF00664">
    <property type="entry name" value="ABC_membrane"/>
    <property type="match status" value="1"/>
</dbReference>
<keyword evidence="3 8" id="KW-0812">Transmembrane</keyword>
<keyword evidence="9" id="KW-0732">Signal</keyword>
<dbReference type="PROSITE" id="PS50929">
    <property type="entry name" value="ABC_TM1F"/>
    <property type="match status" value="1"/>
</dbReference>
<dbReference type="SUPFAM" id="SSF90123">
    <property type="entry name" value="ABC transporter transmembrane region"/>
    <property type="match status" value="1"/>
</dbReference>
<evidence type="ECO:0000256" key="7">
    <source>
        <dbReference type="ARBA" id="ARBA00023136"/>
    </source>
</evidence>
<dbReference type="GO" id="GO:0005524">
    <property type="term" value="F:ATP binding"/>
    <property type="evidence" value="ECO:0007669"/>
    <property type="project" value="UniProtKB-KW"/>
</dbReference>
<feature type="chain" id="PRO_5029885764" evidence="9">
    <location>
        <begin position="22"/>
        <end position="703"/>
    </location>
</feature>
<keyword evidence="2" id="KW-0813">Transport</keyword>
<dbReference type="PANTHER" id="PTHR24223">
    <property type="entry name" value="ATP-BINDING CASSETTE SUB-FAMILY C"/>
    <property type="match status" value="1"/>
</dbReference>
<dbReference type="InterPro" id="IPR036640">
    <property type="entry name" value="ABC1_TM_sf"/>
</dbReference>
<dbReference type="InterPro" id="IPR017871">
    <property type="entry name" value="ABC_transporter-like_CS"/>
</dbReference>
<organism evidence="12 13">
    <name type="scientific">Bugula neritina</name>
    <name type="common">Brown bryozoan</name>
    <name type="synonym">Sertularia neritina</name>
    <dbReference type="NCBI Taxonomy" id="10212"/>
    <lineage>
        <taxon>Eukaryota</taxon>
        <taxon>Metazoa</taxon>
        <taxon>Spiralia</taxon>
        <taxon>Lophotrochozoa</taxon>
        <taxon>Bryozoa</taxon>
        <taxon>Gymnolaemata</taxon>
        <taxon>Cheilostomatida</taxon>
        <taxon>Flustrina</taxon>
        <taxon>Buguloidea</taxon>
        <taxon>Bugulidae</taxon>
        <taxon>Bugula</taxon>
    </lineage>
</organism>
<dbReference type="InterPro" id="IPR027417">
    <property type="entry name" value="P-loop_NTPase"/>
</dbReference>
<evidence type="ECO:0000256" key="9">
    <source>
        <dbReference type="SAM" id="SignalP"/>
    </source>
</evidence>
<dbReference type="GO" id="GO:0016020">
    <property type="term" value="C:membrane"/>
    <property type="evidence" value="ECO:0007669"/>
    <property type="project" value="UniProtKB-SubCell"/>
</dbReference>
<evidence type="ECO:0000256" key="1">
    <source>
        <dbReference type="ARBA" id="ARBA00004141"/>
    </source>
</evidence>
<accession>A0A7J7JRL3</accession>
<dbReference type="Pfam" id="PF00005">
    <property type="entry name" value="ABC_tran"/>
    <property type="match status" value="1"/>
</dbReference>
<evidence type="ECO:0000259" key="10">
    <source>
        <dbReference type="PROSITE" id="PS50893"/>
    </source>
</evidence>
<evidence type="ECO:0000256" key="5">
    <source>
        <dbReference type="ARBA" id="ARBA00022840"/>
    </source>
</evidence>
<dbReference type="Proteomes" id="UP000593567">
    <property type="component" value="Unassembled WGS sequence"/>
</dbReference>
<evidence type="ECO:0000313" key="12">
    <source>
        <dbReference type="EMBL" id="KAF6028076.1"/>
    </source>
</evidence>
<keyword evidence="4" id="KW-0547">Nucleotide-binding</keyword>
<dbReference type="AlphaFoldDB" id="A0A7J7JRL3"/>
<comment type="subcellular location">
    <subcellularLocation>
        <location evidence="1">Membrane</location>
        <topology evidence="1">Multi-pass membrane protein</topology>
    </subcellularLocation>
</comment>
<dbReference type="Gene3D" id="1.20.1560.10">
    <property type="entry name" value="ABC transporter type 1, transmembrane domain"/>
    <property type="match status" value="1"/>
</dbReference>
<dbReference type="InterPro" id="IPR011527">
    <property type="entry name" value="ABC1_TM_dom"/>
</dbReference>
<evidence type="ECO:0000256" key="2">
    <source>
        <dbReference type="ARBA" id="ARBA00022448"/>
    </source>
</evidence>
<dbReference type="SMART" id="SM00382">
    <property type="entry name" value="AAA"/>
    <property type="match status" value="1"/>
</dbReference>
<feature type="transmembrane region" description="Helical" evidence="8">
    <location>
        <begin position="492"/>
        <end position="512"/>
    </location>
</feature>
<evidence type="ECO:0000256" key="3">
    <source>
        <dbReference type="ARBA" id="ARBA00022692"/>
    </source>
</evidence>
<keyword evidence="5" id="KW-0067">ATP-binding</keyword>
<evidence type="ECO:0000256" key="6">
    <source>
        <dbReference type="ARBA" id="ARBA00022989"/>
    </source>
</evidence>
<dbReference type="SUPFAM" id="SSF52540">
    <property type="entry name" value="P-loop containing nucleoside triphosphate hydrolases"/>
    <property type="match status" value="1"/>
</dbReference>
<dbReference type="GO" id="GO:0016887">
    <property type="term" value="F:ATP hydrolysis activity"/>
    <property type="evidence" value="ECO:0007669"/>
    <property type="project" value="InterPro"/>
</dbReference>
<dbReference type="OrthoDB" id="6500128at2759"/>
<gene>
    <name evidence="12" type="ORF">EB796_013625</name>
</gene>
<dbReference type="InterPro" id="IPR003439">
    <property type="entry name" value="ABC_transporter-like_ATP-bd"/>
</dbReference>